<dbReference type="RefSeq" id="WP_075529085.1">
    <property type="nucleotide sequence ID" value="NZ_CP017560.1"/>
</dbReference>
<evidence type="ECO:0000259" key="2">
    <source>
        <dbReference type="PROSITE" id="PS50883"/>
    </source>
</evidence>
<dbReference type="InterPro" id="IPR000160">
    <property type="entry name" value="GGDEF_dom"/>
</dbReference>
<dbReference type="InterPro" id="IPR001633">
    <property type="entry name" value="EAL_dom"/>
</dbReference>
<dbReference type="InterPro" id="IPR035965">
    <property type="entry name" value="PAS-like_dom_sf"/>
</dbReference>
<keyword evidence="5" id="KW-1185">Reference proteome</keyword>
<dbReference type="SUPFAM" id="SSF55073">
    <property type="entry name" value="Nucleotide cyclase"/>
    <property type="match status" value="1"/>
</dbReference>
<dbReference type="PANTHER" id="PTHR44757:SF2">
    <property type="entry name" value="BIOFILM ARCHITECTURE MAINTENANCE PROTEIN MBAA"/>
    <property type="match status" value="1"/>
</dbReference>
<dbReference type="PROSITE" id="PS50887">
    <property type="entry name" value="GGDEF"/>
    <property type="match status" value="1"/>
</dbReference>
<dbReference type="EMBL" id="CP017560">
    <property type="protein sequence ID" value="AOV08917.1"/>
    <property type="molecule type" value="Genomic_DNA"/>
</dbReference>
<dbReference type="AlphaFoldDB" id="A0A1D8JJM5"/>
<dbReference type="CDD" id="cd01948">
    <property type="entry name" value="EAL"/>
    <property type="match status" value="1"/>
</dbReference>
<sequence>MLSQYKQFKPELLDIIESLEQFYMVTHINSNGSITYTNKEFLETSKWTPKRVLGKSFWQMFPNTDTGQKEATKIWEHVSNGKPWSGTVEKVSRVGDPYYVKMTAIPIIRSTDELVSVITFELDMTKDVQLHQRLEQIAFFDYETGLMSRHNLETAVNKFISQGTSFAFAYIAIDHFYAIQDFHSNESRKEIIQSFTNRMKRFFQNSQIARVGVNEFVVLTQFADWFIEGFNDFLDRHPIYIENDLLSITVSGGIIRYPEDQKTFTNMMKAALSATQDVMNHGGGKITTLSTASHKALNRKSLIHKKLISALNDNKLQVVYQPQIDSYTGDILLYEALVRWYDDELGHVSPDELIPIAEENGLIQKIGTFVLTEAAQLAATLHNANKPTTISVNTSVREFNNPKHNKQIMNILQKASCPPERIQLEITETFAFKAEEENSISSQMKVLKDAGVEFALDDFGTGFASFRYMQSLPITKIKIDKLFINSLTTHEQTKKLVNGMIQFAKSMDIYVVAEGVETEEQLTLLKQLDVDALQGYFIGHPMTKEEITPSLHS</sequence>
<dbReference type="Pfam" id="PF00990">
    <property type="entry name" value="GGDEF"/>
    <property type="match status" value="1"/>
</dbReference>
<protein>
    <submittedName>
        <fullName evidence="4">Sensor domain-containing phosphodiesterase</fullName>
    </submittedName>
</protein>
<dbReference type="InterPro" id="IPR000014">
    <property type="entry name" value="PAS"/>
</dbReference>
<organism evidence="4 5">
    <name type="scientific">Sporosarcina ureilytica</name>
    <dbReference type="NCBI Taxonomy" id="298596"/>
    <lineage>
        <taxon>Bacteria</taxon>
        <taxon>Bacillati</taxon>
        <taxon>Bacillota</taxon>
        <taxon>Bacilli</taxon>
        <taxon>Bacillales</taxon>
        <taxon>Caryophanaceae</taxon>
        <taxon>Sporosarcina</taxon>
    </lineage>
</organism>
<dbReference type="Gene3D" id="3.30.450.20">
    <property type="entry name" value="PAS domain"/>
    <property type="match status" value="1"/>
</dbReference>
<dbReference type="PROSITE" id="PS50113">
    <property type="entry name" value="PAC"/>
    <property type="match status" value="1"/>
</dbReference>
<dbReference type="Pfam" id="PF13426">
    <property type="entry name" value="PAS_9"/>
    <property type="match status" value="1"/>
</dbReference>
<dbReference type="InterPro" id="IPR029787">
    <property type="entry name" value="Nucleotide_cyclase"/>
</dbReference>
<dbReference type="Pfam" id="PF00563">
    <property type="entry name" value="EAL"/>
    <property type="match status" value="1"/>
</dbReference>
<dbReference type="SMART" id="SM00052">
    <property type="entry name" value="EAL"/>
    <property type="match status" value="1"/>
</dbReference>
<dbReference type="KEGG" id="surl:BI350_16080"/>
<dbReference type="InterPro" id="IPR043128">
    <property type="entry name" value="Rev_trsase/Diguanyl_cyclase"/>
</dbReference>
<reference evidence="4 5" key="1">
    <citation type="submission" date="2016-09" db="EMBL/GenBank/DDBJ databases">
        <title>Complete genome sequence of the Lysinibacillus sphaericus LMG 22257, a specie of Bacillus with ureolytic activity that can effectively biodeposit calcium carbonate.</title>
        <authorList>
            <person name="Yan W."/>
        </authorList>
    </citation>
    <scope>NUCLEOTIDE SEQUENCE [LARGE SCALE GENOMIC DNA]</scope>
    <source>
        <strain evidence="4 5">LMG 22257</strain>
    </source>
</reference>
<dbReference type="Gene3D" id="3.30.70.270">
    <property type="match status" value="1"/>
</dbReference>
<feature type="domain" description="EAL" evidence="2">
    <location>
        <begin position="300"/>
        <end position="553"/>
    </location>
</feature>
<dbReference type="SUPFAM" id="SSF55785">
    <property type="entry name" value="PYP-like sensor domain (PAS domain)"/>
    <property type="match status" value="1"/>
</dbReference>
<evidence type="ECO:0000259" key="3">
    <source>
        <dbReference type="PROSITE" id="PS50887"/>
    </source>
</evidence>
<dbReference type="NCBIfam" id="TIGR00229">
    <property type="entry name" value="sensory_box"/>
    <property type="match status" value="1"/>
</dbReference>
<evidence type="ECO:0000313" key="5">
    <source>
        <dbReference type="Proteomes" id="UP000185746"/>
    </source>
</evidence>
<accession>A0A1D8JJM5</accession>
<evidence type="ECO:0000313" key="4">
    <source>
        <dbReference type="EMBL" id="AOV08917.1"/>
    </source>
</evidence>
<dbReference type="CDD" id="cd00130">
    <property type="entry name" value="PAS"/>
    <property type="match status" value="1"/>
</dbReference>
<dbReference type="SUPFAM" id="SSF141868">
    <property type="entry name" value="EAL domain-like"/>
    <property type="match status" value="1"/>
</dbReference>
<dbReference type="InterPro" id="IPR000700">
    <property type="entry name" value="PAS-assoc_C"/>
</dbReference>
<evidence type="ECO:0000259" key="1">
    <source>
        <dbReference type="PROSITE" id="PS50113"/>
    </source>
</evidence>
<dbReference type="InterPro" id="IPR035919">
    <property type="entry name" value="EAL_sf"/>
</dbReference>
<dbReference type="SMART" id="SM00267">
    <property type="entry name" value="GGDEF"/>
    <property type="match status" value="1"/>
</dbReference>
<feature type="domain" description="PAC" evidence="1">
    <location>
        <begin position="82"/>
        <end position="136"/>
    </location>
</feature>
<dbReference type="Gene3D" id="3.20.20.450">
    <property type="entry name" value="EAL domain"/>
    <property type="match status" value="1"/>
</dbReference>
<dbReference type="PROSITE" id="PS50883">
    <property type="entry name" value="EAL"/>
    <property type="match status" value="1"/>
</dbReference>
<dbReference type="PANTHER" id="PTHR44757">
    <property type="entry name" value="DIGUANYLATE CYCLASE DGCP"/>
    <property type="match status" value="1"/>
</dbReference>
<name>A0A1D8JJM5_9BACL</name>
<dbReference type="Proteomes" id="UP000185746">
    <property type="component" value="Chromosome"/>
</dbReference>
<dbReference type="InterPro" id="IPR052155">
    <property type="entry name" value="Biofilm_reg_signaling"/>
</dbReference>
<proteinExistence type="predicted"/>
<gene>
    <name evidence="4" type="ORF">BI350_16080</name>
</gene>
<feature type="domain" description="GGDEF" evidence="3">
    <location>
        <begin position="164"/>
        <end position="291"/>
    </location>
</feature>